<evidence type="ECO:0008006" key="3">
    <source>
        <dbReference type="Google" id="ProtNLM"/>
    </source>
</evidence>
<dbReference type="Proteomes" id="UP001153712">
    <property type="component" value="Chromosome 2"/>
</dbReference>
<dbReference type="SUPFAM" id="SSF48576">
    <property type="entry name" value="Terpenoid synthases"/>
    <property type="match status" value="1"/>
</dbReference>
<dbReference type="GO" id="GO:1990234">
    <property type="term" value="C:transferase complex"/>
    <property type="evidence" value="ECO:0007669"/>
    <property type="project" value="TreeGrafter"/>
</dbReference>
<dbReference type="OrthoDB" id="9983019at2759"/>
<dbReference type="GO" id="GO:0004659">
    <property type="term" value="F:prenyltransferase activity"/>
    <property type="evidence" value="ECO:0007669"/>
    <property type="project" value="TreeGrafter"/>
</dbReference>
<accession>A0A9N9TL71</accession>
<dbReference type="PANTHER" id="PTHR12001">
    <property type="entry name" value="GERANYLGERANYL PYROPHOSPHATE SYNTHASE"/>
    <property type="match status" value="1"/>
</dbReference>
<dbReference type="GO" id="GO:0005739">
    <property type="term" value="C:mitochondrion"/>
    <property type="evidence" value="ECO:0007669"/>
    <property type="project" value="TreeGrafter"/>
</dbReference>
<dbReference type="GO" id="GO:0008299">
    <property type="term" value="P:isoprenoid biosynthetic process"/>
    <property type="evidence" value="ECO:0007669"/>
    <property type="project" value="TreeGrafter"/>
</dbReference>
<dbReference type="PANTHER" id="PTHR12001:SF55">
    <property type="entry name" value="ALL TRANS-POLYPRENYL-DIPHOSPHATE SYNTHASE PDSS2"/>
    <property type="match status" value="1"/>
</dbReference>
<reference evidence="1" key="1">
    <citation type="submission" date="2022-01" db="EMBL/GenBank/DDBJ databases">
        <authorList>
            <person name="King R."/>
        </authorList>
    </citation>
    <scope>NUCLEOTIDE SEQUENCE</scope>
</reference>
<organism evidence="1 2">
    <name type="scientific">Phyllotreta striolata</name>
    <name type="common">Striped flea beetle</name>
    <name type="synonym">Crioceris striolata</name>
    <dbReference type="NCBI Taxonomy" id="444603"/>
    <lineage>
        <taxon>Eukaryota</taxon>
        <taxon>Metazoa</taxon>
        <taxon>Ecdysozoa</taxon>
        <taxon>Arthropoda</taxon>
        <taxon>Hexapoda</taxon>
        <taxon>Insecta</taxon>
        <taxon>Pterygota</taxon>
        <taxon>Neoptera</taxon>
        <taxon>Endopterygota</taxon>
        <taxon>Coleoptera</taxon>
        <taxon>Polyphaga</taxon>
        <taxon>Cucujiformia</taxon>
        <taxon>Chrysomeloidea</taxon>
        <taxon>Chrysomelidae</taxon>
        <taxon>Galerucinae</taxon>
        <taxon>Alticini</taxon>
        <taxon>Phyllotreta</taxon>
    </lineage>
</organism>
<dbReference type="InterPro" id="IPR008949">
    <property type="entry name" value="Isoprenoid_synthase_dom_sf"/>
</dbReference>
<evidence type="ECO:0000313" key="1">
    <source>
        <dbReference type="EMBL" id="CAG9858478.1"/>
    </source>
</evidence>
<gene>
    <name evidence="1" type="ORF">PHYEVI_LOCUS4867</name>
</gene>
<dbReference type="Gene3D" id="1.10.600.10">
    <property type="entry name" value="Farnesyl Diphosphate Synthase"/>
    <property type="match status" value="1"/>
</dbReference>
<keyword evidence="2" id="KW-1185">Reference proteome</keyword>
<name>A0A9N9TL71_PHYSR</name>
<evidence type="ECO:0000313" key="2">
    <source>
        <dbReference type="Proteomes" id="UP001153712"/>
    </source>
</evidence>
<dbReference type="EMBL" id="OU900095">
    <property type="protein sequence ID" value="CAG9858478.1"/>
    <property type="molecule type" value="Genomic_DNA"/>
</dbReference>
<dbReference type="GO" id="GO:0006744">
    <property type="term" value="P:ubiquinone biosynthetic process"/>
    <property type="evidence" value="ECO:0007669"/>
    <property type="project" value="TreeGrafter"/>
</dbReference>
<dbReference type="AlphaFoldDB" id="A0A9N9TL71"/>
<sequence length="405" mass="45476">MFATYSFSNKMNLACKVIDNIGKLQNTKRAFFICYRKLSTIERSTKAVNEAEKVIGYSTSFLSLRWLLNDEVANIAFNLKKLIGTKHPLINTARELIINKESPSWGLLVLLISKAAGLNKKFSPVECDINAGVLNSQRVLAEVTEMVRTSNIIHKSILNISKNDEFYDDLHFGNKLSLLTGDYLLSTSFRELAGLNCYRVNELVSTCLRDLSEADFIEPRNRQNQPYPAEPVPQKEDVPVPHHFDKDVLVVSEVLGNAKAEWTLRHLLGGASLLGKCCQATLVLAEQPRHLEEASYIFGRNTALALQVRKDITYFRSGEIGPFSLISAPLMFHIQDDVEFYKTLVESITNDDIQYGKIRSIVLSGNGIEKSLELKNEFVNNSLEALKSFPESEAKNALINILETV</sequence>
<proteinExistence type="predicted"/>
<protein>
    <recommendedName>
        <fullName evidence="3">Decaprenyl-diphosphate synthase subunit 2</fullName>
    </recommendedName>
</protein>